<dbReference type="EMBL" id="NCEQ01000007">
    <property type="protein sequence ID" value="OYX56989.1"/>
    <property type="molecule type" value="Genomic_DNA"/>
</dbReference>
<sequence>MPSVARFKSNDLFKGGENFHLNACVGNNGGPYDEMDYGAGFFRAGQIIVDGAKSRQGPVDILVYPATFSFRHGIELYFKFLFKALIKYNNSGREYKKSHSIDRYWVEIKEEICALSAEEFDVSELDDVDAIIRDFVEIDPTGQVFRYPEDLRGNAHLTELALINVEVLGDAMLQLHQRLEHWCYWILELTQRRAEADEAVSG</sequence>
<reference evidence="1 2" key="1">
    <citation type="submission" date="2017-03" db="EMBL/GenBank/DDBJ databases">
        <title>Lifting the veil on microbial sulfur biogeochemistry in mining wastewaters.</title>
        <authorList>
            <person name="Kantor R.S."/>
            <person name="Colenbrander Nelson T."/>
            <person name="Marshall S."/>
            <person name="Bennett D."/>
            <person name="Apte S."/>
            <person name="Camacho D."/>
            <person name="Thomas B.C."/>
            <person name="Warren L.A."/>
            <person name="Banfield J.F."/>
        </authorList>
    </citation>
    <scope>NUCLEOTIDE SEQUENCE [LARGE SCALE GENOMIC DNA]</scope>
    <source>
        <strain evidence="1">32-68-21</strain>
    </source>
</reference>
<name>A0A258HJN8_9CAUL</name>
<evidence type="ECO:0008006" key="3">
    <source>
        <dbReference type="Google" id="ProtNLM"/>
    </source>
</evidence>
<protein>
    <recommendedName>
        <fullName evidence="3">HEPN domain-containing protein</fullName>
    </recommendedName>
</protein>
<proteinExistence type="predicted"/>
<evidence type="ECO:0000313" key="1">
    <source>
        <dbReference type="EMBL" id="OYX56989.1"/>
    </source>
</evidence>
<dbReference type="AlphaFoldDB" id="A0A258HJN8"/>
<evidence type="ECO:0000313" key="2">
    <source>
        <dbReference type="Proteomes" id="UP000216147"/>
    </source>
</evidence>
<accession>A0A258HJN8</accession>
<comment type="caution">
    <text evidence="1">The sequence shown here is derived from an EMBL/GenBank/DDBJ whole genome shotgun (WGS) entry which is preliminary data.</text>
</comment>
<dbReference type="Proteomes" id="UP000216147">
    <property type="component" value="Unassembled WGS sequence"/>
</dbReference>
<organism evidence="1 2">
    <name type="scientific">Brevundimonas subvibrioides</name>
    <dbReference type="NCBI Taxonomy" id="74313"/>
    <lineage>
        <taxon>Bacteria</taxon>
        <taxon>Pseudomonadati</taxon>
        <taxon>Pseudomonadota</taxon>
        <taxon>Alphaproteobacteria</taxon>
        <taxon>Caulobacterales</taxon>
        <taxon>Caulobacteraceae</taxon>
        <taxon>Brevundimonas</taxon>
    </lineage>
</organism>
<gene>
    <name evidence="1" type="ORF">B7Y86_09605</name>
</gene>